<gene>
    <name evidence="2" type="ORF">FRZ61_50070</name>
</gene>
<keyword evidence="3" id="KW-1185">Reference proteome</keyword>
<dbReference type="InterPro" id="IPR052342">
    <property type="entry name" value="MCH/BMMD"/>
</dbReference>
<dbReference type="Proteomes" id="UP000325797">
    <property type="component" value="Chromosome"/>
</dbReference>
<organism evidence="2 3">
    <name type="scientific">Hypericibacter adhaerens</name>
    <dbReference type="NCBI Taxonomy" id="2602016"/>
    <lineage>
        <taxon>Bacteria</taxon>
        <taxon>Pseudomonadati</taxon>
        <taxon>Pseudomonadota</taxon>
        <taxon>Alphaproteobacteria</taxon>
        <taxon>Rhodospirillales</taxon>
        <taxon>Dongiaceae</taxon>
        <taxon>Hypericibacter</taxon>
    </lineage>
</organism>
<feature type="domain" description="MaoC-like" evidence="1">
    <location>
        <begin position="24"/>
        <end position="127"/>
    </location>
</feature>
<dbReference type="CDD" id="cd03454">
    <property type="entry name" value="YdeM"/>
    <property type="match status" value="1"/>
</dbReference>
<dbReference type="RefSeq" id="WP_151120352.1">
    <property type="nucleotide sequence ID" value="NZ_CP042582.1"/>
</dbReference>
<dbReference type="SUPFAM" id="SSF54637">
    <property type="entry name" value="Thioesterase/thiol ester dehydrase-isomerase"/>
    <property type="match status" value="1"/>
</dbReference>
<sequence length="166" mass="18267">MAETGSSGAVIGGDQPRYFEDVAVGERVRSAEFEVTRENLVAFARQYDPQPMHLDEASAAPSFFGELIASGWQTACVTFRLMVDAKPLGSTPLIGLEIRELKFERPVRAGDRLHAESEVLEKRASRTRPDRGIFISRVVTKNQADQPVMSQIWVAILPARAGKPAV</sequence>
<dbReference type="PANTHER" id="PTHR43664:SF1">
    <property type="entry name" value="BETA-METHYLMALYL-COA DEHYDRATASE"/>
    <property type="match status" value="1"/>
</dbReference>
<dbReference type="InterPro" id="IPR029069">
    <property type="entry name" value="HotDog_dom_sf"/>
</dbReference>
<dbReference type="EMBL" id="CP042582">
    <property type="protein sequence ID" value="QEX25062.1"/>
    <property type="molecule type" value="Genomic_DNA"/>
</dbReference>
<dbReference type="KEGG" id="hadh:FRZ61_50070"/>
<dbReference type="AlphaFoldDB" id="A0A5J6N4R8"/>
<accession>A0A5J6N4R8</accession>
<proteinExistence type="predicted"/>
<evidence type="ECO:0000313" key="2">
    <source>
        <dbReference type="EMBL" id="QEX25062.1"/>
    </source>
</evidence>
<protein>
    <submittedName>
        <fullName evidence="2">Acyl dehydratase</fullName>
    </submittedName>
</protein>
<evidence type="ECO:0000313" key="3">
    <source>
        <dbReference type="Proteomes" id="UP000325797"/>
    </source>
</evidence>
<name>A0A5J6N4R8_9PROT</name>
<dbReference type="PANTHER" id="PTHR43664">
    <property type="entry name" value="MONOAMINE OXIDASE-RELATED"/>
    <property type="match status" value="1"/>
</dbReference>
<dbReference type="OrthoDB" id="9797938at2"/>
<dbReference type="InterPro" id="IPR002539">
    <property type="entry name" value="MaoC-like_dom"/>
</dbReference>
<reference evidence="2 3" key="1">
    <citation type="submission" date="2019-08" db="EMBL/GenBank/DDBJ databases">
        <title>Hyperibacter terrae gen. nov., sp. nov. and Hyperibacter viscosus sp. nov., two new members in the family Rhodospirillaceae isolated from the rhizosphere of Hypericum perforatum.</title>
        <authorList>
            <person name="Noviana Z."/>
        </authorList>
    </citation>
    <scope>NUCLEOTIDE SEQUENCE [LARGE SCALE GENOMIC DNA]</scope>
    <source>
        <strain evidence="2 3">R5959</strain>
    </source>
</reference>
<evidence type="ECO:0000259" key="1">
    <source>
        <dbReference type="Pfam" id="PF01575"/>
    </source>
</evidence>
<dbReference type="Gene3D" id="3.10.129.10">
    <property type="entry name" value="Hotdog Thioesterase"/>
    <property type="match status" value="1"/>
</dbReference>
<dbReference type="Pfam" id="PF01575">
    <property type="entry name" value="MaoC_dehydratas"/>
    <property type="match status" value="1"/>
</dbReference>